<comment type="caution">
    <text evidence="2">The sequence shown here is derived from an EMBL/GenBank/DDBJ whole genome shotgun (WGS) entry which is preliminary data.</text>
</comment>
<dbReference type="AlphaFoldDB" id="A0AAV4RQF5"/>
<proteinExistence type="predicted"/>
<organism evidence="2 3">
    <name type="scientific">Caerostris extrusa</name>
    <name type="common">Bark spider</name>
    <name type="synonym">Caerostris bankana</name>
    <dbReference type="NCBI Taxonomy" id="172846"/>
    <lineage>
        <taxon>Eukaryota</taxon>
        <taxon>Metazoa</taxon>
        <taxon>Ecdysozoa</taxon>
        <taxon>Arthropoda</taxon>
        <taxon>Chelicerata</taxon>
        <taxon>Arachnida</taxon>
        <taxon>Araneae</taxon>
        <taxon>Araneomorphae</taxon>
        <taxon>Entelegynae</taxon>
        <taxon>Araneoidea</taxon>
        <taxon>Araneidae</taxon>
        <taxon>Caerostris</taxon>
    </lineage>
</organism>
<name>A0AAV4RQF5_CAEEX</name>
<evidence type="ECO:0000313" key="2">
    <source>
        <dbReference type="EMBL" id="GIY22332.1"/>
    </source>
</evidence>
<feature type="compositionally biased region" description="Low complexity" evidence="1">
    <location>
        <begin position="54"/>
        <end position="66"/>
    </location>
</feature>
<accession>A0AAV4RQF5</accession>
<protein>
    <submittedName>
        <fullName evidence="2">Uncharacterized protein</fullName>
    </submittedName>
</protein>
<dbReference type="EMBL" id="BPLR01008136">
    <property type="protein sequence ID" value="GIY22332.1"/>
    <property type="molecule type" value="Genomic_DNA"/>
</dbReference>
<dbReference type="Proteomes" id="UP001054945">
    <property type="component" value="Unassembled WGS sequence"/>
</dbReference>
<gene>
    <name evidence="2" type="ORF">CEXT_403831</name>
</gene>
<feature type="region of interest" description="Disordered" evidence="1">
    <location>
        <begin position="45"/>
        <end position="72"/>
    </location>
</feature>
<keyword evidence="3" id="KW-1185">Reference proteome</keyword>
<reference evidence="2 3" key="1">
    <citation type="submission" date="2021-06" db="EMBL/GenBank/DDBJ databases">
        <title>Caerostris extrusa draft genome.</title>
        <authorList>
            <person name="Kono N."/>
            <person name="Arakawa K."/>
        </authorList>
    </citation>
    <scope>NUCLEOTIDE SEQUENCE [LARGE SCALE GENOMIC DNA]</scope>
</reference>
<evidence type="ECO:0000256" key="1">
    <source>
        <dbReference type="SAM" id="MobiDB-lite"/>
    </source>
</evidence>
<sequence length="72" mass="8283">MQNFAPMTLFIVCKPLPQRLPIRRSFKTEDIANLHMRNCVHKPALKAHLSPKKNPTSTTSPYNYTPKFVNDS</sequence>
<evidence type="ECO:0000313" key="3">
    <source>
        <dbReference type="Proteomes" id="UP001054945"/>
    </source>
</evidence>